<protein>
    <submittedName>
        <fullName evidence="2">Bifunctional deaminase-reductase domain protein</fullName>
    </submittedName>
</protein>
<dbReference type="EMBL" id="CP000667">
    <property type="protein sequence ID" value="ABP55992.1"/>
    <property type="molecule type" value="Genomic_DNA"/>
</dbReference>
<dbReference type="InterPro" id="IPR002734">
    <property type="entry name" value="RibDG_C"/>
</dbReference>
<dbReference type="GO" id="GO:0008703">
    <property type="term" value="F:5-amino-6-(5-phosphoribosylamino)uracil reductase activity"/>
    <property type="evidence" value="ECO:0007669"/>
    <property type="project" value="InterPro"/>
</dbReference>
<dbReference type="eggNOG" id="COG0262">
    <property type="taxonomic scope" value="Bacteria"/>
</dbReference>
<dbReference type="InterPro" id="IPR050765">
    <property type="entry name" value="Riboflavin_Biosynth_HTPR"/>
</dbReference>
<dbReference type="Pfam" id="PF01872">
    <property type="entry name" value="RibD_C"/>
    <property type="match status" value="1"/>
</dbReference>
<gene>
    <name evidence="2" type="ordered locus">Strop_3561</name>
</gene>
<dbReference type="STRING" id="369723.Strop_3561"/>
<dbReference type="GO" id="GO:0009231">
    <property type="term" value="P:riboflavin biosynthetic process"/>
    <property type="evidence" value="ECO:0007669"/>
    <property type="project" value="InterPro"/>
</dbReference>
<dbReference type="HOGENOM" id="CLU_043966_1_0_11"/>
<dbReference type="PATRIC" id="fig|369723.5.peg.3675"/>
<evidence type="ECO:0000313" key="3">
    <source>
        <dbReference type="Proteomes" id="UP000000235"/>
    </source>
</evidence>
<reference evidence="3" key="1">
    <citation type="journal article" date="2007" name="Proc. Natl. Acad. Sci. U.S.A.">
        <title>Genome sequencing reveals complex secondary metabolome in the marine actinomycete Salinispora tropica.</title>
        <authorList>
            <person name="Udwary D.W."/>
            <person name="Zeigler L."/>
            <person name="Asolkar R.N."/>
            <person name="Singan V."/>
            <person name="Lapidus A."/>
            <person name="Fenical W."/>
            <person name="Jensen P.R."/>
            <person name="Moore B.S."/>
        </authorList>
    </citation>
    <scope>NUCLEOTIDE SEQUENCE [LARGE SCALE GENOMIC DNA]</scope>
    <source>
        <strain evidence="3">ATCC BAA-916 / DSM 44818 / CNB-440</strain>
    </source>
</reference>
<dbReference type="InterPro" id="IPR024072">
    <property type="entry name" value="DHFR-like_dom_sf"/>
</dbReference>
<proteinExistence type="predicted"/>
<dbReference type="SUPFAM" id="SSF53597">
    <property type="entry name" value="Dihydrofolate reductase-like"/>
    <property type="match status" value="1"/>
</dbReference>
<accession>A4XAP3</accession>
<feature type="domain" description="Bacterial bifunctional deaminase-reductase C-terminal" evidence="1">
    <location>
        <begin position="3"/>
        <end position="171"/>
    </location>
</feature>
<name>A4XAP3_SALTO</name>
<dbReference type="PANTHER" id="PTHR38011:SF2">
    <property type="entry name" value="BIFUNCTIONAL DEAMINASE-REDUCTASE DOMAIN PROTEIN"/>
    <property type="match status" value="1"/>
</dbReference>
<dbReference type="Gene3D" id="3.40.430.10">
    <property type="entry name" value="Dihydrofolate Reductase, subunit A"/>
    <property type="match status" value="1"/>
</dbReference>
<organism evidence="2 3">
    <name type="scientific">Salinispora tropica (strain ATCC BAA-916 / DSM 44818 / JCM 13857 / NBRC 105044 / CNB-440)</name>
    <dbReference type="NCBI Taxonomy" id="369723"/>
    <lineage>
        <taxon>Bacteria</taxon>
        <taxon>Bacillati</taxon>
        <taxon>Actinomycetota</taxon>
        <taxon>Actinomycetes</taxon>
        <taxon>Micromonosporales</taxon>
        <taxon>Micromonosporaceae</taxon>
        <taxon>Salinispora</taxon>
    </lineage>
</organism>
<dbReference type="RefSeq" id="WP_012014767.1">
    <property type="nucleotide sequence ID" value="NC_009380.1"/>
</dbReference>
<dbReference type="Proteomes" id="UP000000235">
    <property type="component" value="Chromosome"/>
</dbReference>
<evidence type="ECO:0000313" key="2">
    <source>
        <dbReference type="EMBL" id="ABP55992.1"/>
    </source>
</evidence>
<dbReference type="PANTHER" id="PTHR38011">
    <property type="entry name" value="DIHYDROFOLATE REDUCTASE FAMILY PROTEIN (AFU_ORTHOLOGUE AFUA_8G06820)"/>
    <property type="match status" value="1"/>
</dbReference>
<dbReference type="KEGG" id="stp:Strop_3561"/>
<dbReference type="AlphaFoldDB" id="A4XAP3"/>
<sequence>MRKLVLYTLMSMDGVVESPDRYIFDFDEVMYANLARTIKSQDTVLLGRRTYDEWAPYWPTAEEQPFADFINEVPKFLLSSATPTVPWANTTVVSSPVADLVRRLKERPGGDIGVHGSIRLAQSLLADNLVDELRLVIAPAVLGSGRRLLGEGDEQLRQWNLLRLEGTPSGAVLADYQLAR</sequence>
<keyword evidence="3" id="KW-1185">Reference proteome</keyword>
<evidence type="ECO:0000259" key="1">
    <source>
        <dbReference type="Pfam" id="PF01872"/>
    </source>
</evidence>